<proteinExistence type="predicted"/>
<evidence type="ECO:0000256" key="1">
    <source>
        <dbReference type="SAM" id="MobiDB-lite"/>
    </source>
</evidence>
<dbReference type="InterPro" id="IPR016084">
    <property type="entry name" value="Haem_Oase-like_multi-hlx"/>
</dbReference>
<dbReference type="EMBL" id="LMTZ01000105">
    <property type="protein sequence ID" value="KST65735.1"/>
    <property type="molecule type" value="Genomic_DNA"/>
</dbReference>
<evidence type="ECO:0008006" key="4">
    <source>
        <dbReference type="Google" id="ProtNLM"/>
    </source>
</evidence>
<protein>
    <recommendedName>
        <fullName evidence="4">Pyrroloquinoline quinone biosynthesis protein PqqC</fullName>
    </recommendedName>
</protein>
<dbReference type="Proteomes" id="UP000053372">
    <property type="component" value="Unassembled WGS sequence"/>
</dbReference>
<feature type="region of interest" description="Disordered" evidence="1">
    <location>
        <begin position="1"/>
        <end position="31"/>
    </location>
</feature>
<dbReference type="AlphaFoldDB" id="A0A0V7ZMV9"/>
<keyword evidence="3" id="KW-1185">Reference proteome</keyword>
<reference evidence="2 3" key="1">
    <citation type="journal article" date="2015" name="Genome Announc.">
        <title>Draft Genome of the Euendolithic (true boring) Cyanobacterium Mastigocoleus testarum strain BC008.</title>
        <authorList>
            <person name="Guida B.S."/>
            <person name="Garcia-Pichel F."/>
        </authorList>
    </citation>
    <scope>NUCLEOTIDE SEQUENCE [LARGE SCALE GENOMIC DNA]</scope>
    <source>
        <strain evidence="2 3">BC008</strain>
    </source>
</reference>
<evidence type="ECO:0000313" key="3">
    <source>
        <dbReference type="Proteomes" id="UP000053372"/>
    </source>
</evidence>
<comment type="caution">
    <text evidence="2">The sequence shown here is derived from an EMBL/GenBank/DDBJ whole genome shotgun (WGS) entry which is preliminary data.</text>
</comment>
<name>A0A0V7ZMV9_9CYAN</name>
<accession>A0A0V7ZMV9</accession>
<dbReference type="Gene3D" id="1.20.910.10">
    <property type="entry name" value="Heme oxygenase-like"/>
    <property type="match status" value="1"/>
</dbReference>
<dbReference type="SUPFAM" id="SSF48613">
    <property type="entry name" value="Heme oxygenase-like"/>
    <property type="match status" value="1"/>
</dbReference>
<evidence type="ECO:0000313" key="2">
    <source>
        <dbReference type="EMBL" id="KST65735.1"/>
    </source>
</evidence>
<organism evidence="2 3">
    <name type="scientific">Mastigocoleus testarum BC008</name>
    <dbReference type="NCBI Taxonomy" id="371196"/>
    <lineage>
        <taxon>Bacteria</taxon>
        <taxon>Bacillati</taxon>
        <taxon>Cyanobacteriota</taxon>
        <taxon>Cyanophyceae</taxon>
        <taxon>Nostocales</taxon>
        <taxon>Hapalosiphonaceae</taxon>
        <taxon>Mastigocoleus</taxon>
    </lineage>
</organism>
<sequence>MAEQVAGKTTKRTWAHKSNSSGIVDPGSRKSVDADKLAKTRKLLDGAIALAWRDVMTNRRPPALTSTRWVWRLAGSYHLTHSYPPLIKKAAQHFAKTGRTSLAQWAEQKAKEEQGHDLLTLQDIQSMGYKASALVEAVVHPGAVALVNYFTQTVKSPDPIGCVGYSYTMERLATGIGTKKYIQSVETMLPQDTNATRCLRVHSSVGADVEHVEETVEMVAGLSPSERNDIANACYKTALLCFNPPKEGYISDEELHHVLKPLKHIKTTGET</sequence>
<gene>
    <name evidence="2" type="ORF">BC008_22230</name>
</gene>